<dbReference type="Pfam" id="PF00379">
    <property type="entry name" value="Chitin_bind_4"/>
    <property type="match status" value="1"/>
</dbReference>
<evidence type="ECO:0000313" key="4">
    <source>
        <dbReference type="RefSeq" id="XP_013794053.1"/>
    </source>
</evidence>
<dbReference type="Proteomes" id="UP000694941">
    <property type="component" value="Unplaced"/>
</dbReference>
<dbReference type="InterPro" id="IPR000618">
    <property type="entry name" value="Insect_cuticle"/>
</dbReference>
<dbReference type="PANTHER" id="PTHR10380:SF235">
    <property type="entry name" value="CUTICULAR PROTEIN 73D, ISOFORM B"/>
    <property type="match status" value="1"/>
</dbReference>
<dbReference type="PANTHER" id="PTHR10380">
    <property type="entry name" value="CUTICLE PROTEIN"/>
    <property type="match status" value="1"/>
</dbReference>
<accession>A0ABM1C4M3</accession>
<evidence type="ECO:0000313" key="3">
    <source>
        <dbReference type="Proteomes" id="UP000694941"/>
    </source>
</evidence>
<evidence type="ECO:0000256" key="1">
    <source>
        <dbReference type="PROSITE-ProRule" id="PRU00497"/>
    </source>
</evidence>
<dbReference type="RefSeq" id="XP_013794053.1">
    <property type="nucleotide sequence ID" value="XM_013938599.1"/>
</dbReference>
<keyword evidence="1" id="KW-0193">Cuticle</keyword>
<name>A0ABM1C4M3_LIMPO</name>
<sequence length="231" mass="25029">MVVKVALLYLVALATCVTSVFAESYESPLPVQAYQPPQLYKTRTGLKPDIYEEPPKPFNFGHQIQDDDGNIHQREESGDEYGNVHGSYGYTDALGLYRRVQYIADAEGFRATVESNEPGVTNDNPANVEITAEESPAQIKDSYSAPGFTGYGARGYKVPHRYLGPEPVIPTHVALPHPAHYGVNSASSPVRPVNLAGHIVSPHGAVSSNRVGVSPFTGTNYHAPPALSPHY</sequence>
<keyword evidence="2" id="KW-0732">Signal</keyword>
<organism evidence="3 4">
    <name type="scientific">Limulus polyphemus</name>
    <name type="common">Atlantic horseshoe crab</name>
    <dbReference type="NCBI Taxonomy" id="6850"/>
    <lineage>
        <taxon>Eukaryota</taxon>
        <taxon>Metazoa</taxon>
        <taxon>Ecdysozoa</taxon>
        <taxon>Arthropoda</taxon>
        <taxon>Chelicerata</taxon>
        <taxon>Merostomata</taxon>
        <taxon>Xiphosura</taxon>
        <taxon>Limulidae</taxon>
        <taxon>Limulus</taxon>
    </lineage>
</organism>
<dbReference type="InterPro" id="IPR050468">
    <property type="entry name" value="Cuticle_Struct_Prot"/>
</dbReference>
<protein>
    <submittedName>
        <fullName evidence="4">Cuticle protein 16.8-like</fullName>
    </submittedName>
</protein>
<reference evidence="4" key="1">
    <citation type="submission" date="2025-08" db="UniProtKB">
        <authorList>
            <consortium name="RefSeq"/>
        </authorList>
    </citation>
    <scope>IDENTIFICATION</scope>
    <source>
        <tissue evidence="4">Muscle</tissue>
    </source>
</reference>
<dbReference type="PROSITE" id="PS51155">
    <property type="entry name" value="CHIT_BIND_RR_2"/>
    <property type="match status" value="1"/>
</dbReference>
<evidence type="ECO:0000256" key="2">
    <source>
        <dbReference type="SAM" id="SignalP"/>
    </source>
</evidence>
<keyword evidence="3" id="KW-1185">Reference proteome</keyword>
<feature type="chain" id="PRO_5045235620" evidence="2">
    <location>
        <begin position="23"/>
        <end position="231"/>
    </location>
</feature>
<dbReference type="GeneID" id="106478087"/>
<feature type="signal peptide" evidence="2">
    <location>
        <begin position="1"/>
        <end position="22"/>
    </location>
</feature>
<gene>
    <name evidence="4" type="primary">LOC106478087</name>
</gene>
<proteinExistence type="predicted"/>